<evidence type="ECO:0000256" key="1">
    <source>
        <dbReference type="SAM" id="MobiDB-lite"/>
    </source>
</evidence>
<reference evidence="2" key="1">
    <citation type="submission" date="2023-10" db="EMBL/GenBank/DDBJ databases">
        <authorList>
            <person name="Chen Y."/>
            <person name="Shah S."/>
            <person name="Dougan E. K."/>
            <person name="Thang M."/>
            <person name="Chan C."/>
        </authorList>
    </citation>
    <scope>NUCLEOTIDE SEQUENCE [LARGE SCALE GENOMIC DNA]</scope>
</reference>
<gene>
    <name evidence="2" type="ORF">PCOR1329_LOCUS10710</name>
</gene>
<sequence length="129" mass="14411">MSSLWASRLAYVQYPGLWHEVEWSWREGDPEIMPAELRAALRKEEAAVVDEFPSGHHRILFGRDEWINYLDSVCDPPRGACWKKRPDGSLASGGGRCGFPRPVAGLQAPSAWPAGPAARRRPAPRPLPR</sequence>
<keyword evidence="3" id="KW-1185">Reference proteome</keyword>
<feature type="non-terminal residue" evidence="2">
    <location>
        <position position="129"/>
    </location>
</feature>
<feature type="region of interest" description="Disordered" evidence="1">
    <location>
        <begin position="106"/>
        <end position="129"/>
    </location>
</feature>
<organism evidence="2 3">
    <name type="scientific">Prorocentrum cordatum</name>
    <dbReference type="NCBI Taxonomy" id="2364126"/>
    <lineage>
        <taxon>Eukaryota</taxon>
        <taxon>Sar</taxon>
        <taxon>Alveolata</taxon>
        <taxon>Dinophyceae</taxon>
        <taxon>Prorocentrales</taxon>
        <taxon>Prorocentraceae</taxon>
        <taxon>Prorocentrum</taxon>
    </lineage>
</organism>
<feature type="compositionally biased region" description="Basic residues" evidence="1">
    <location>
        <begin position="118"/>
        <end position="129"/>
    </location>
</feature>
<evidence type="ECO:0000313" key="3">
    <source>
        <dbReference type="Proteomes" id="UP001189429"/>
    </source>
</evidence>
<feature type="compositionally biased region" description="Low complexity" evidence="1">
    <location>
        <begin position="108"/>
        <end position="117"/>
    </location>
</feature>
<comment type="caution">
    <text evidence="2">The sequence shown here is derived from an EMBL/GenBank/DDBJ whole genome shotgun (WGS) entry which is preliminary data.</text>
</comment>
<proteinExistence type="predicted"/>
<dbReference type="EMBL" id="CAUYUJ010003047">
    <property type="protein sequence ID" value="CAK0803603.1"/>
    <property type="molecule type" value="Genomic_DNA"/>
</dbReference>
<name>A0ABN9QFL1_9DINO</name>
<evidence type="ECO:0000313" key="2">
    <source>
        <dbReference type="EMBL" id="CAK0803603.1"/>
    </source>
</evidence>
<accession>A0ABN9QFL1</accession>
<dbReference type="Proteomes" id="UP001189429">
    <property type="component" value="Unassembled WGS sequence"/>
</dbReference>
<protein>
    <submittedName>
        <fullName evidence="2">Uncharacterized protein</fullName>
    </submittedName>
</protein>